<dbReference type="InterPro" id="IPR007372">
    <property type="entry name" value="Lipid/polyisoprenoid-bd_YceI"/>
</dbReference>
<dbReference type="AlphaFoldDB" id="A0A1M7YA65"/>
<dbReference type="SMART" id="SM00867">
    <property type="entry name" value="YceI"/>
    <property type="match status" value="1"/>
</dbReference>
<dbReference type="SUPFAM" id="SSF101874">
    <property type="entry name" value="YceI-like"/>
    <property type="match status" value="1"/>
</dbReference>
<keyword evidence="1" id="KW-0732">Signal</keyword>
<evidence type="ECO:0000259" key="2">
    <source>
        <dbReference type="SMART" id="SM00867"/>
    </source>
</evidence>
<dbReference type="PANTHER" id="PTHR34406:SF1">
    <property type="entry name" value="PROTEIN YCEI"/>
    <property type="match status" value="1"/>
</dbReference>
<evidence type="ECO:0000256" key="1">
    <source>
        <dbReference type="SAM" id="SignalP"/>
    </source>
</evidence>
<gene>
    <name evidence="3" type="ORF">SAMN02745220_02858</name>
</gene>
<keyword evidence="4" id="KW-1185">Reference proteome</keyword>
<proteinExistence type="predicted"/>
<dbReference type="InterPro" id="IPR036761">
    <property type="entry name" value="TTHA0802/YceI-like_sf"/>
</dbReference>
<dbReference type="RefSeq" id="WP_073614199.1">
    <property type="nucleotide sequence ID" value="NZ_FRFE01000014.1"/>
</dbReference>
<evidence type="ECO:0000313" key="4">
    <source>
        <dbReference type="Proteomes" id="UP000184603"/>
    </source>
</evidence>
<feature type="domain" description="Lipid/polyisoprenoid-binding YceI-like" evidence="2">
    <location>
        <begin position="23"/>
        <end position="193"/>
    </location>
</feature>
<dbReference type="EMBL" id="FRFE01000014">
    <property type="protein sequence ID" value="SHO49489.1"/>
    <property type="molecule type" value="Genomic_DNA"/>
</dbReference>
<dbReference type="STRING" id="1121416.SAMN02745220_02858"/>
<dbReference type="PANTHER" id="PTHR34406">
    <property type="entry name" value="PROTEIN YCEI"/>
    <property type="match status" value="1"/>
</dbReference>
<evidence type="ECO:0000313" key="3">
    <source>
        <dbReference type="EMBL" id="SHO49489.1"/>
    </source>
</evidence>
<organism evidence="3 4">
    <name type="scientific">Desulfopila aestuarii DSM 18488</name>
    <dbReference type="NCBI Taxonomy" id="1121416"/>
    <lineage>
        <taxon>Bacteria</taxon>
        <taxon>Pseudomonadati</taxon>
        <taxon>Thermodesulfobacteriota</taxon>
        <taxon>Desulfobulbia</taxon>
        <taxon>Desulfobulbales</taxon>
        <taxon>Desulfocapsaceae</taxon>
        <taxon>Desulfopila</taxon>
    </lineage>
</organism>
<feature type="signal peptide" evidence="1">
    <location>
        <begin position="1"/>
        <end position="21"/>
    </location>
</feature>
<protein>
    <submittedName>
        <fullName evidence="3">Polyisoprenoid-binding protein YceI</fullName>
    </submittedName>
</protein>
<name>A0A1M7YA65_9BACT</name>
<dbReference type="Pfam" id="PF04264">
    <property type="entry name" value="YceI"/>
    <property type="match status" value="1"/>
</dbReference>
<reference evidence="3 4" key="1">
    <citation type="submission" date="2016-12" db="EMBL/GenBank/DDBJ databases">
        <authorList>
            <person name="Song W.-J."/>
            <person name="Kurnit D.M."/>
        </authorList>
    </citation>
    <scope>NUCLEOTIDE SEQUENCE [LARGE SCALE GENOMIC DNA]</scope>
    <source>
        <strain evidence="3 4">DSM 18488</strain>
    </source>
</reference>
<feature type="chain" id="PRO_5012048581" evidence="1">
    <location>
        <begin position="22"/>
        <end position="195"/>
    </location>
</feature>
<sequence length="195" mass="21208">MKKLIVLAASIVMAFVTEASASTWTIDTDHSTANFSIQHMAISKVKGDFENVSGKIEFLESGPNPFSLEIAIDPETIDTGVEKRDAHLKSADFFDVKTYPSIKFISTKVIPAGKGNFQVEGTLTMHGVSKDITVALEGLSSEQKDPWGNVRKGAQITGEINRKDFGIVYNAVLESGNLLIGEKADISVDLEFIKK</sequence>
<dbReference type="OrthoDB" id="9811006at2"/>
<accession>A0A1M7YA65</accession>
<dbReference type="Proteomes" id="UP000184603">
    <property type="component" value="Unassembled WGS sequence"/>
</dbReference>
<dbReference type="Gene3D" id="2.40.128.110">
    <property type="entry name" value="Lipid/polyisoprenoid-binding, YceI-like"/>
    <property type="match status" value="1"/>
</dbReference>